<proteinExistence type="predicted"/>
<name>A0A6C0H485_9ZZZZ</name>
<dbReference type="AlphaFoldDB" id="A0A6C0H485"/>
<keyword evidence="1" id="KW-0472">Membrane</keyword>
<organism evidence="2">
    <name type="scientific">viral metagenome</name>
    <dbReference type="NCBI Taxonomy" id="1070528"/>
    <lineage>
        <taxon>unclassified sequences</taxon>
        <taxon>metagenomes</taxon>
        <taxon>organismal metagenomes</taxon>
    </lineage>
</organism>
<evidence type="ECO:0000313" key="2">
    <source>
        <dbReference type="EMBL" id="QHT75348.1"/>
    </source>
</evidence>
<reference evidence="2" key="1">
    <citation type="journal article" date="2020" name="Nature">
        <title>Giant virus diversity and host interactions through global metagenomics.</title>
        <authorList>
            <person name="Schulz F."/>
            <person name="Roux S."/>
            <person name="Paez-Espino D."/>
            <person name="Jungbluth S."/>
            <person name="Walsh D.A."/>
            <person name="Denef V.J."/>
            <person name="McMahon K.D."/>
            <person name="Konstantinidis K.T."/>
            <person name="Eloe-Fadrosh E.A."/>
            <person name="Kyrpides N.C."/>
            <person name="Woyke T."/>
        </authorList>
    </citation>
    <scope>NUCLEOTIDE SEQUENCE</scope>
    <source>
        <strain evidence="2">GVMAG-M-3300023179-63</strain>
    </source>
</reference>
<keyword evidence="1" id="KW-1133">Transmembrane helix</keyword>
<accession>A0A6C0H485</accession>
<keyword evidence="1" id="KW-0812">Transmembrane</keyword>
<evidence type="ECO:0000256" key="1">
    <source>
        <dbReference type="SAM" id="Phobius"/>
    </source>
</evidence>
<dbReference type="EMBL" id="MN739868">
    <property type="protein sequence ID" value="QHT75348.1"/>
    <property type="molecule type" value="Genomic_DNA"/>
</dbReference>
<sequence>MKTNKDYKNLLKIFVIGFILLSSIYILYFYNISTIENFITNNCSKCKISPTASQCKPIYNIDYRWDSIRNTVDIRNRDTGTVLCEWESDCSYNEMGNNILPQDQRLRLSNTQLYI</sequence>
<protein>
    <submittedName>
        <fullName evidence="2">Uncharacterized protein</fullName>
    </submittedName>
</protein>
<feature type="transmembrane region" description="Helical" evidence="1">
    <location>
        <begin position="12"/>
        <end position="30"/>
    </location>
</feature>